<reference evidence="1 2" key="1">
    <citation type="submission" date="2019-08" db="EMBL/GenBank/DDBJ databases">
        <title>Whole genome of Aphis craccivora.</title>
        <authorList>
            <person name="Voronova N.V."/>
            <person name="Shulinski R.S."/>
            <person name="Bandarenka Y.V."/>
            <person name="Zhorov D.G."/>
            <person name="Warner D."/>
        </authorList>
    </citation>
    <scope>NUCLEOTIDE SEQUENCE [LARGE SCALE GENOMIC DNA]</scope>
    <source>
        <strain evidence="1">180601</strain>
        <tissue evidence="1">Whole Body</tissue>
    </source>
</reference>
<feature type="non-terminal residue" evidence="1">
    <location>
        <position position="1"/>
    </location>
</feature>
<evidence type="ECO:0000313" key="1">
    <source>
        <dbReference type="EMBL" id="KAF0757465.1"/>
    </source>
</evidence>
<comment type="caution">
    <text evidence="1">The sequence shown here is derived from an EMBL/GenBank/DDBJ whole genome shotgun (WGS) entry which is preliminary data.</text>
</comment>
<sequence>DTGNERTKQILMRIENIVLNIVKSLYNNNKLIINLTKMSNWSTCVYNNKKHLMTKTLQFQTKRSRINYTIIIYLLSKIYKNLMTKNSCTTR</sequence>
<protein>
    <submittedName>
        <fullName evidence="1">Meiotic recombination protein SPO11</fullName>
    </submittedName>
</protein>
<organism evidence="1 2">
    <name type="scientific">Aphis craccivora</name>
    <name type="common">Cowpea aphid</name>
    <dbReference type="NCBI Taxonomy" id="307492"/>
    <lineage>
        <taxon>Eukaryota</taxon>
        <taxon>Metazoa</taxon>
        <taxon>Ecdysozoa</taxon>
        <taxon>Arthropoda</taxon>
        <taxon>Hexapoda</taxon>
        <taxon>Insecta</taxon>
        <taxon>Pterygota</taxon>
        <taxon>Neoptera</taxon>
        <taxon>Paraneoptera</taxon>
        <taxon>Hemiptera</taxon>
        <taxon>Sternorrhyncha</taxon>
        <taxon>Aphidomorpha</taxon>
        <taxon>Aphidoidea</taxon>
        <taxon>Aphididae</taxon>
        <taxon>Aphidini</taxon>
        <taxon>Aphis</taxon>
        <taxon>Aphis</taxon>
    </lineage>
</organism>
<dbReference type="Proteomes" id="UP000478052">
    <property type="component" value="Unassembled WGS sequence"/>
</dbReference>
<accession>A0A6G0YKP6</accession>
<dbReference type="AlphaFoldDB" id="A0A6G0YKP6"/>
<gene>
    <name evidence="1" type="ORF">FWK35_00015266</name>
</gene>
<keyword evidence="2" id="KW-1185">Reference proteome</keyword>
<dbReference type="Gene3D" id="1.10.10.10">
    <property type="entry name" value="Winged helix-like DNA-binding domain superfamily/Winged helix DNA-binding domain"/>
    <property type="match status" value="1"/>
</dbReference>
<evidence type="ECO:0000313" key="2">
    <source>
        <dbReference type="Proteomes" id="UP000478052"/>
    </source>
</evidence>
<proteinExistence type="predicted"/>
<name>A0A6G0YKP6_APHCR</name>
<dbReference type="InterPro" id="IPR036388">
    <property type="entry name" value="WH-like_DNA-bd_sf"/>
</dbReference>
<dbReference type="EMBL" id="VUJU01003570">
    <property type="protein sequence ID" value="KAF0757465.1"/>
    <property type="molecule type" value="Genomic_DNA"/>
</dbReference>